<evidence type="ECO:0000256" key="1">
    <source>
        <dbReference type="SAM" id="MobiDB-lite"/>
    </source>
</evidence>
<dbReference type="Proteomes" id="UP000826195">
    <property type="component" value="Unassembled WGS sequence"/>
</dbReference>
<comment type="caution">
    <text evidence="2">The sequence shown here is derived from an EMBL/GenBank/DDBJ whole genome shotgun (WGS) entry which is preliminary data.</text>
</comment>
<evidence type="ECO:0000313" key="3">
    <source>
        <dbReference type="Proteomes" id="UP000826195"/>
    </source>
</evidence>
<organism evidence="2 3">
    <name type="scientific">Cotesia glomerata</name>
    <name type="common">Lepidopteran parasitic wasp</name>
    <name type="synonym">Apanteles glomeratus</name>
    <dbReference type="NCBI Taxonomy" id="32391"/>
    <lineage>
        <taxon>Eukaryota</taxon>
        <taxon>Metazoa</taxon>
        <taxon>Ecdysozoa</taxon>
        <taxon>Arthropoda</taxon>
        <taxon>Hexapoda</taxon>
        <taxon>Insecta</taxon>
        <taxon>Pterygota</taxon>
        <taxon>Neoptera</taxon>
        <taxon>Endopterygota</taxon>
        <taxon>Hymenoptera</taxon>
        <taxon>Apocrita</taxon>
        <taxon>Ichneumonoidea</taxon>
        <taxon>Braconidae</taxon>
        <taxon>Microgastrinae</taxon>
        <taxon>Cotesia</taxon>
    </lineage>
</organism>
<gene>
    <name evidence="2" type="ORF">KQX54_004516</name>
</gene>
<feature type="compositionally biased region" description="Basic and acidic residues" evidence="1">
    <location>
        <begin position="87"/>
        <end position="101"/>
    </location>
</feature>
<keyword evidence="3" id="KW-1185">Reference proteome</keyword>
<protein>
    <submittedName>
        <fullName evidence="2">Uncharacterized protein</fullName>
    </submittedName>
</protein>
<proteinExistence type="predicted"/>
<feature type="region of interest" description="Disordered" evidence="1">
    <location>
        <begin position="80"/>
        <end position="107"/>
    </location>
</feature>
<reference evidence="2 3" key="1">
    <citation type="journal article" date="2021" name="J. Hered.">
        <title>A chromosome-level genome assembly of the parasitoid wasp, Cotesia glomerata (Hymenoptera: Braconidae).</title>
        <authorList>
            <person name="Pinto B.J."/>
            <person name="Weis J.J."/>
            <person name="Gamble T."/>
            <person name="Ode P.J."/>
            <person name="Paul R."/>
            <person name="Zaspel J.M."/>
        </authorList>
    </citation>
    <scope>NUCLEOTIDE SEQUENCE [LARGE SCALE GENOMIC DNA]</scope>
    <source>
        <strain evidence="2">CgM1</strain>
    </source>
</reference>
<evidence type="ECO:0000313" key="2">
    <source>
        <dbReference type="EMBL" id="KAH0545919.1"/>
    </source>
</evidence>
<dbReference type="AlphaFoldDB" id="A0AAV7I3M2"/>
<name>A0AAV7I3M2_COTGL</name>
<accession>A0AAV7I3M2</accession>
<sequence>MNSTETGMSIRRKEMRYFHWKGLKNFNLKLPHQVLSFTFSPSVKKAAEIFSSAVQSLRSEPSDSSIARFVDQRVVQPVREQTAGRYSKKEQAFRSSEHPFDRPFILR</sequence>
<dbReference type="EMBL" id="JAHXZJ010002237">
    <property type="protein sequence ID" value="KAH0545919.1"/>
    <property type="molecule type" value="Genomic_DNA"/>
</dbReference>